<feature type="region of interest" description="Disordered" evidence="2">
    <location>
        <begin position="1"/>
        <end position="23"/>
    </location>
</feature>
<dbReference type="InterPro" id="IPR001878">
    <property type="entry name" value="Znf_CCHC"/>
</dbReference>
<feature type="compositionally biased region" description="Basic and acidic residues" evidence="2">
    <location>
        <begin position="1"/>
        <end position="15"/>
    </location>
</feature>
<evidence type="ECO:0000256" key="1">
    <source>
        <dbReference type="PROSITE-ProRule" id="PRU00047"/>
    </source>
</evidence>
<dbReference type="Pfam" id="PF14111">
    <property type="entry name" value="DUF4283"/>
    <property type="match status" value="1"/>
</dbReference>
<dbReference type="PANTHER" id="PTHR31286">
    <property type="entry name" value="GLYCINE-RICH CELL WALL STRUCTURAL PROTEIN 1.8-LIKE"/>
    <property type="match status" value="1"/>
</dbReference>
<feature type="compositionally biased region" description="Polar residues" evidence="2">
    <location>
        <begin position="296"/>
        <end position="306"/>
    </location>
</feature>
<keyword evidence="1" id="KW-0479">Metal-binding</keyword>
<feature type="region of interest" description="Disordered" evidence="2">
    <location>
        <begin position="380"/>
        <end position="461"/>
    </location>
</feature>
<dbReference type="GO" id="GO:0003676">
    <property type="term" value="F:nucleic acid binding"/>
    <property type="evidence" value="ECO:0007669"/>
    <property type="project" value="InterPro"/>
</dbReference>
<evidence type="ECO:0000313" key="5">
    <source>
        <dbReference type="Proteomes" id="UP000327157"/>
    </source>
</evidence>
<feature type="region of interest" description="Disordered" evidence="2">
    <location>
        <begin position="285"/>
        <end position="313"/>
    </location>
</feature>
<feature type="compositionally biased region" description="Polar residues" evidence="2">
    <location>
        <begin position="433"/>
        <end position="443"/>
    </location>
</feature>
<gene>
    <name evidence="4" type="ORF">D8674_037579</name>
</gene>
<keyword evidence="1" id="KW-0863">Zinc-finger</keyword>
<dbReference type="GO" id="GO:0008270">
    <property type="term" value="F:zinc ion binding"/>
    <property type="evidence" value="ECO:0007669"/>
    <property type="project" value="UniProtKB-KW"/>
</dbReference>
<organism evidence="4 5">
    <name type="scientific">Pyrus ussuriensis x Pyrus communis</name>
    <dbReference type="NCBI Taxonomy" id="2448454"/>
    <lineage>
        <taxon>Eukaryota</taxon>
        <taxon>Viridiplantae</taxon>
        <taxon>Streptophyta</taxon>
        <taxon>Embryophyta</taxon>
        <taxon>Tracheophyta</taxon>
        <taxon>Spermatophyta</taxon>
        <taxon>Magnoliopsida</taxon>
        <taxon>eudicotyledons</taxon>
        <taxon>Gunneridae</taxon>
        <taxon>Pentapetalae</taxon>
        <taxon>rosids</taxon>
        <taxon>fabids</taxon>
        <taxon>Rosales</taxon>
        <taxon>Rosaceae</taxon>
        <taxon>Amygdaloideae</taxon>
        <taxon>Maleae</taxon>
        <taxon>Pyrus</taxon>
    </lineage>
</organism>
<evidence type="ECO:0000259" key="3">
    <source>
        <dbReference type="PROSITE" id="PS50158"/>
    </source>
</evidence>
<sequence>MKRIRTDNQLEREVSTMDPATNSLLEPLPKMDFKAKLMGLVDANPRMEGIPGEETDQFKIGDGDFETYEETLGPCIKFTDSVKSRLLRPWRNAIIIKIMGKSHTHNFVLGRLQQRWSMLQGRFSLIDLENNFFIVKFVLESDMKNILCGGPWIIAGQYLVMQKWRAGFDPHSESINRMAVWVRIVGLHVEWFNPEAMKRIGDLIGTTLRVDAHTASQVRGKYARVCVELDLTKSLIANVKVENCWYIVEYEGLHLVCFNCGCYGHRREQCPSLIRKQATTPVPDAETIQPMDEGSVQDQVMSSNGGKSDKSCRTEAGKDMKIHDSPLIGPWSIVTYNRRTKPTNNYELGQNARKLSNSGSRFCPLHLEDVDPNTIDKAKSVHGKEHTMENTMGFEQKKQKRGRPRKALGDSSNKEKGGSNGFSMGAASAKLNLGNTSSPQPKSSLRKTNAKSKIATNSSNGVQVDGMDIQESELGGFNFNVADPQAANDAADKSTQIYGHEPPDIDKNVTDMSVGNLLENGRHVNDGFVSVEKDRLQEAMIDVQAGVVGATSTLVEAPIFSS</sequence>
<dbReference type="OrthoDB" id="1164717at2759"/>
<reference evidence="4 5" key="1">
    <citation type="submission" date="2019-09" db="EMBL/GenBank/DDBJ databases">
        <authorList>
            <person name="Ou C."/>
        </authorList>
    </citation>
    <scope>NUCLEOTIDE SEQUENCE [LARGE SCALE GENOMIC DNA]</scope>
    <source>
        <strain evidence="4">S2</strain>
        <tissue evidence="4">Leaf</tissue>
    </source>
</reference>
<dbReference type="PANTHER" id="PTHR31286:SF99">
    <property type="entry name" value="DUF4283 DOMAIN-CONTAINING PROTEIN"/>
    <property type="match status" value="1"/>
</dbReference>
<name>A0A5N5FM98_9ROSA</name>
<evidence type="ECO:0000256" key="2">
    <source>
        <dbReference type="SAM" id="MobiDB-lite"/>
    </source>
</evidence>
<comment type="caution">
    <text evidence="4">The sequence shown here is derived from an EMBL/GenBank/DDBJ whole genome shotgun (WGS) entry which is preliminary data.</text>
</comment>
<reference evidence="4 5" key="2">
    <citation type="submission" date="2019-11" db="EMBL/GenBank/DDBJ databases">
        <title>A de novo genome assembly of a pear dwarfing rootstock.</title>
        <authorList>
            <person name="Wang F."/>
            <person name="Wang J."/>
            <person name="Li S."/>
            <person name="Zhang Y."/>
            <person name="Fang M."/>
            <person name="Ma L."/>
            <person name="Zhao Y."/>
            <person name="Jiang S."/>
        </authorList>
    </citation>
    <scope>NUCLEOTIDE SEQUENCE [LARGE SCALE GENOMIC DNA]</scope>
    <source>
        <strain evidence="4">S2</strain>
        <tissue evidence="4">Leaf</tissue>
    </source>
</reference>
<dbReference type="InterPro" id="IPR025558">
    <property type="entry name" value="DUF4283"/>
</dbReference>
<keyword evidence="5" id="KW-1185">Reference proteome</keyword>
<feature type="domain" description="CCHC-type" evidence="3">
    <location>
        <begin position="257"/>
        <end position="272"/>
    </location>
</feature>
<keyword evidence="1" id="KW-0862">Zinc</keyword>
<evidence type="ECO:0000313" key="4">
    <source>
        <dbReference type="EMBL" id="KAB2604288.1"/>
    </source>
</evidence>
<dbReference type="AlphaFoldDB" id="A0A5N5FM98"/>
<dbReference type="InterPro" id="IPR040256">
    <property type="entry name" value="At4g02000-like"/>
</dbReference>
<dbReference type="PROSITE" id="PS50158">
    <property type="entry name" value="ZF_CCHC"/>
    <property type="match status" value="1"/>
</dbReference>
<protein>
    <recommendedName>
        <fullName evidence="3">CCHC-type domain-containing protein</fullName>
    </recommendedName>
</protein>
<dbReference type="Proteomes" id="UP000327157">
    <property type="component" value="Unassembled WGS sequence"/>
</dbReference>
<proteinExistence type="predicted"/>
<dbReference type="EMBL" id="SMOL01000633">
    <property type="protein sequence ID" value="KAB2604288.1"/>
    <property type="molecule type" value="Genomic_DNA"/>
</dbReference>
<accession>A0A5N5FM98</accession>